<feature type="region of interest" description="Disordered" evidence="1">
    <location>
        <begin position="39"/>
        <end position="63"/>
    </location>
</feature>
<comment type="caution">
    <text evidence="2">The sequence shown here is derived from an EMBL/GenBank/DDBJ whole genome shotgun (WGS) entry which is preliminary data.</text>
</comment>
<dbReference type="InterPro" id="IPR008928">
    <property type="entry name" value="6-hairpin_glycosidase_sf"/>
</dbReference>
<dbReference type="RefSeq" id="WP_129209258.1">
    <property type="nucleotide sequence ID" value="NZ_BMGU01000005.1"/>
</dbReference>
<feature type="compositionally biased region" description="Basic and acidic residues" evidence="1">
    <location>
        <begin position="54"/>
        <end position="63"/>
    </location>
</feature>
<proteinExistence type="predicted"/>
<dbReference type="InterPro" id="IPR006311">
    <property type="entry name" value="TAT_signal"/>
</dbReference>
<gene>
    <name evidence="2" type="ORF">ESZ00_15755</name>
</gene>
<accession>A0A4Q1SBL0</accession>
<evidence type="ECO:0000313" key="3">
    <source>
        <dbReference type="Proteomes" id="UP000290253"/>
    </source>
</evidence>
<dbReference type="Gene3D" id="1.50.10.10">
    <property type="match status" value="1"/>
</dbReference>
<reference evidence="2 3" key="1">
    <citation type="journal article" date="2016" name="Int. J. Syst. Evol. Microbiol.">
        <title>Acidipila dinghuensis sp. nov., an acidobacterium isolated from forest soil.</title>
        <authorList>
            <person name="Jiang Y.W."/>
            <person name="Wang J."/>
            <person name="Chen M.H."/>
            <person name="Lv Y.Y."/>
            <person name="Qiu L.H."/>
        </authorList>
    </citation>
    <scope>NUCLEOTIDE SEQUENCE [LARGE SCALE GENOMIC DNA]</scope>
    <source>
        <strain evidence="2 3">DHOF10</strain>
    </source>
</reference>
<dbReference type="OrthoDB" id="181472at2"/>
<dbReference type="PANTHER" id="PTHR31047:SF0">
    <property type="entry name" value="MEIOTICALLY UP-REGULATED GENE 157 PROTEIN"/>
    <property type="match status" value="1"/>
</dbReference>
<dbReference type="Pfam" id="PF06824">
    <property type="entry name" value="Glyco_hydro_125"/>
    <property type="match status" value="1"/>
</dbReference>
<dbReference type="PANTHER" id="PTHR31047">
    <property type="entry name" value="MEIOTICALLY UP-REGULATED GENE 157 PROTEIN"/>
    <property type="match status" value="1"/>
</dbReference>
<keyword evidence="3" id="KW-1185">Reference proteome</keyword>
<dbReference type="AlphaFoldDB" id="A0A4Q1SBL0"/>
<dbReference type="SUPFAM" id="SSF48208">
    <property type="entry name" value="Six-hairpin glycosidases"/>
    <property type="match status" value="1"/>
</dbReference>
<dbReference type="PROSITE" id="PS51318">
    <property type="entry name" value="TAT"/>
    <property type="match status" value="1"/>
</dbReference>
<dbReference type="GO" id="GO:0005975">
    <property type="term" value="P:carbohydrate metabolic process"/>
    <property type="evidence" value="ECO:0007669"/>
    <property type="project" value="InterPro"/>
</dbReference>
<sequence>MNKLTILNTGLSRRAMLRGGLAAGVAGLAGRAAMGEGNAQSAMTAAQADTPPPDLRERPAPGKRRFQSEAIERVIRETKAKIADPTLATMFENCFPNTLDTTVFPGTFEDKPDTFVITGDINAMWLRDSSAQLWPYLPYCKEDPKLAAMIEGAIRRQSRCILIDPYANAFMPSVEDKPLSWSVHDDTDLKPGVGERKWEIDSLCYTLRLAHGYWKATGSTAPFDVQWKQSAELIVETFRVQQRKDGPGPYHFQRSSPIPTDTLMLSGYGNPAVSVGMIFSMFRPSDDACIYPLFVPANLFAITSLEHLAEMATAIYHDAALAQKAKSLADEVREAVRQYGRVQHPKYGEMLAYEVDGYGGRALMDDANAPGILSLAYLGCIDVRDPLYQASRRFVLSKDNPYFFKGTAGEGIGGPHEGLNSIWPMSIIMRALTSTDEAEQRECLRTIRNTTAGTNFIHETFYKDDAAKFTRPWFSWANGLFGELILHLAEHRPALLKESYA</sequence>
<evidence type="ECO:0000256" key="1">
    <source>
        <dbReference type="SAM" id="MobiDB-lite"/>
    </source>
</evidence>
<name>A0A4Q1SBL0_9BACT</name>
<dbReference type="InterPro" id="IPR012341">
    <property type="entry name" value="6hp_glycosidase-like_sf"/>
</dbReference>
<dbReference type="InterPro" id="IPR008313">
    <property type="entry name" value="GH125"/>
</dbReference>
<dbReference type="EMBL" id="SDMK01000003">
    <property type="protein sequence ID" value="RXS94521.1"/>
    <property type="molecule type" value="Genomic_DNA"/>
</dbReference>
<dbReference type="SMART" id="SM01149">
    <property type="entry name" value="DUF1237"/>
    <property type="match status" value="1"/>
</dbReference>
<organism evidence="2 3">
    <name type="scientific">Silvibacterium dinghuense</name>
    <dbReference type="NCBI Taxonomy" id="1560006"/>
    <lineage>
        <taxon>Bacteria</taxon>
        <taxon>Pseudomonadati</taxon>
        <taxon>Acidobacteriota</taxon>
        <taxon>Terriglobia</taxon>
        <taxon>Terriglobales</taxon>
        <taxon>Acidobacteriaceae</taxon>
        <taxon>Silvibacterium</taxon>
    </lineage>
</organism>
<protein>
    <submittedName>
        <fullName evidence="2">Metal-independent alpha-mannosidase</fullName>
    </submittedName>
</protein>
<evidence type="ECO:0000313" key="2">
    <source>
        <dbReference type="EMBL" id="RXS94521.1"/>
    </source>
</evidence>
<dbReference type="PIRSF" id="PIRSF028846">
    <property type="entry name" value="UCP028846"/>
    <property type="match status" value="1"/>
</dbReference>
<dbReference type="Proteomes" id="UP000290253">
    <property type="component" value="Unassembled WGS sequence"/>
</dbReference>